<evidence type="ECO:0000259" key="5">
    <source>
        <dbReference type="PROSITE" id="PS50887"/>
    </source>
</evidence>
<dbReference type="PANTHER" id="PTHR44757:SF2">
    <property type="entry name" value="BIOFILM ARCHITECTURE MAINTENANCE PROTEIN MBAA"/>
    <property type="match status" value="1"/>
</dbReference>
<dbReference type="PROSITE" id="PS50113">
    <property type="entry name" value="PAC"/>
    <property type="match status" value="1"/>
</dbReference>
<feature type="transmembrane region" description="Helical" evidence="1">
    <location>
        <begin position="107"/>
        <end position="127"/>
    </location>
</feature>
<organism evidence="7 8">
    <name type="scientific">Thalassobacillus hwangdonensis</name>
    <dbReference type="NCBI Taxonomy" id="546108"/>
    <lineage>
        <taxon>Bacteria</taxon>
        <taxon>Bacillati</taxon>
        <taxon>Bacillota</taxon>
        <taxon>Bacilli</taxon>
        <taxon>Bacillales</taxon>
        <taxon>Bacillaceae</taxon>
        <taxon>Thalassobacillus</taxon>
    </lineage>
</organism>
<dbReference type="InterPro" id="IPR001610">
    <property type="entry name" value="PAC"/>
</dbReference>
<dbReference type="InterPro" id="IPR035965">
    <property type="entry name" value="PAS-like_dom_sf"/>
</dbReference>
<dbReference type="InterPro" id="IPR000160">
    <property type="entry name" value="GGDEF_dom"/>
</dbReference>
<dbReference type="PROSITE" id="PS50112">
    <property type="entry name" value="PAS"/>
    <property type="match status" value="1"/>
</dbReference>
<keyword evidence="1" id="KW-0812">Transmembrane</keyword>
<feature type="transmembrane region" description="Helical" evidence="1">
    <location>
        <begin position="182"/>
        <end position="202"/>
    </location>
</feature>
<dbReference type="InterPro" id="IPR052155">
    <property type="entry name" value="Biofilm_reg_signaling"/>
</dbReference>
<dbReference type="Pfam" id="PF03707">
    <property type="entry name" value="MHYT"/>
    <property type="match status" value="2"/>
</dbReference>
<protein>
    <submittedName>
        <fullName evidence="7">EAL domain-containing protein</fullName>
    </submittedName>
</protein>
<dbReference type="Gene3D" id="3.30.450.20">
    <property type="entry name" value="PAS domain"/>
    <property type="match status" value="1"/>
</dbReference>
<feature type="domain" description="GGDEF" evidence="5">
    <location>
        <begin position="417"/>
        <end position="549"/>
    </location>
</feature>
<dbReference type="Pfam" id="PF00989">
    <property type="entry name" value="PAS"/>
    <property type="match status" value="1"/>
</dbReference>
<dbReference type="InterPro" id="IPR000700">
    <property type="entry name" value="PAS-assoc_C"/>
</dbReference>
<keyword evidence="8" id="KW-1185">Reference proteome</keyword>
<dbReference type="InterPro" id="IPR043128">
    <property type="entry name" value="Rev_trsase/Diguanyl_cyclase"/>
</dbReference>
<dbReference type="Pfam" id="PF00563">
    <property type="entry name" value="EAL"/>
    <property type="match status" value="1"/>
</dbReference>
<dbReference type="InterPro" id="IPR001633">
    <property type="entry name" value="EAL_dom"/>
</dbReference>
<dbReference type="InterPro" id="IPR029787">
    <property type="entry name" value="Nucleotide_cyclase"/>
</dbReference>
<feature type="domain" description="MHYT" evidence="6">
    <location>
        <begin position="8"/>
        <end position="205"/>
    </location>
</feature>
<dbReference type="CDD" id="cd01948">
    <property type="entry name" value="EAL"/>
    <property type="match status" value="1"/>
</dbReference>
<feature type="domain" description="PAS" evidence="2">
    <location>
        <begin position="258"/>
        <end position="310"/>
    </location>
</feature>
<feature type="transmembrane region" description="Helical" evidence="1">
    <location>
        <begin position="80"/>
        <end position="100"/>
    </location>
</feature>
<evidence type="ECO:0000259" key="4">
    <source>
        <dbReference type="PROSITE" id="PS50883"/>
    </source>
</evidence>
<dbReference type="PROSITE" id="PS50924">
    <property type="entry name" value="MHYT"/>
    <property type="match status" value="1"/>
</dbReference>
<evidence type="ECO:0000256" key="1">
    <source>
        <dbReference type="PROSITE-ProRule" id="PRU00244"/>
    </source>
</evidence>
<dbReference type="NCBIfam" id="TIGR00229">
    <property type="entry name" value="sensory_box"/>
    <property type="match status" value="1"/>
</dbReference>
<dbReference type="RefSeq" id="WP_386059712.1">
    <property type="nucleotide sequence ID" value="NZ_JBHTKL010000005.1"/>
</dbReference>
<dbReference type="SMART" id="SM00091">
    <property type="entry name" value="PAS"/>
    <property type="match status" value="1"/>
</dbReference>
<dbReference type="EMBL" id="JBHTKL010000005">
    <property type="protein sequence ID" value="MFD1019585.1"/>
    <property type="molecule type" value="Genomic_DNA"/>
</dbReference>
<keyword evidence="1" id="KW-1133">Transmembrane helix</keyword>
<dbReference type="SUPFAM" id="SSF141868">
    <property type="entry name" value="EAL domain-like"/>
    <property type="match status" value="1"/>
</dbReference>
<dbReference type="PROSITE" id="PS50887">
    <property type="entry name" value="GGDEF"/>
    <property type="match status" value="1"/>
</dbReference>
<dbReference type="CDD" id="cd00130">
    <property type="entry name" value="PAS"/>
    <property type="match status" value="1"/>
</dbReference>
<accession>A0ABW3L2Z5</accession>
<reference evidence="8" key="1">
    <citation type="journal article" date="2019" name="Int. J. Syst. Evol. Microbiol.">
        <title>The Global Catalogue of Microorganisms (GCM) 10K type strain sequencing project: providing services to taxonomists for standard genome sequencing and annotation.</title>
        <authorList>
            <consortium name="The Broad Institute Genomics Platform"/>
            <consortium name="The Broad Institute Genome Sequencing Center for Infectious Disease"/>
            <person name="Wu L."/>
            <person name="Ma J."/>
        </authorList>
    </citation>
    <scope>NUCLEOTIDE SEQUENCE [LARGE SCALE GENOMIC DNA]</scope>
    <source>
        <strain evidence="8">CCUG 56607</strain>
    </source>
</reference>
<dbReference type="Gene3D" id="3.30.70.270">
    <property type="match status" value="1"/>
</dbReference>
<dbReference type="PANTHER" id="PTHR44757">
    <property type="entry name" value="DIGUANYLATE CYCLASE DGCP"/>
    <property type="match status" value="1"/>
</dbReference>
<comment type="caution">
    <text evidence="7">The sequence shown here is derived from an EMBL/GenBank/DDBJ whole genome shotgun (WGS) entry which is preliminary data.</text>
</comment>
<evidence type="ECO:0000313" key="8">
    <source>
        <dbReference type="Proteomes" id="UP001596990"/>
    </source>
</evidence>
<feature type="transmembrane region" description="Helical" evidence="1">
    <location>
        <begin position="222"/>
        <end position="242"/>
    </location>
</feature>
<dbReference type="CDD" id="cd01949">
    <property type="entry name" value="GGDEF"/>
    <property type="match status" value="1"/>
</dbReference>
<feature type="domain" description="EAL" evidence="4">
    <location>
        <begin position="558"/>
        <end position="811"/>
    </location>
</feature>
<proteinExistence type="predicted"/>
<feature type="transmembrane region" description="Helical" evidence="1">
    <location>
        <begin position="43"/>
        <end position="68"/>
    </location>
</feature>
<dbReference type="SUPFAM" id="SSF55073">
    <property type="entry name" value="Nucleotide cyclase"/>
    <property type="match status" value="1"/>
</dbReference>
<dbReference type="SMART" id="SM00052">
    <property type="entry name" value="EAL"/>
    <property type="match status" value="1"/>
</dbReference>
<feature type="transmembrane region" description="Helical" evidence="1">
    <location>
        <begin position="142"/>
        <end position="162"/>
    </location>
</feature>
<name>A0ABW3L2Z5_9BACI</name>
<dbReference type="InterPro" id="IPR005330">
    <property type="entry name" value="MHYT_dom"/>
</dbReference>
<dbReference type="SMART" id="SM00267">
    <property type="entry name" value="GGDEF"/>
    <property type="match status" value="1"/>
</dbReference>
<feature type="transmembrane region" description="Helical" evidence="1">
    <location>
        <begin position="12"/>
        <end position="31"/>
    </location>
</feature>
<dbReference type="Pfam" id="PF00990">
    <property type="entry name" value="GGDEF"/>
    <property type="match status" value="1"/>
</dbReference>
<evidence type="ECO:0000259" key="6">
    <source>
        <dbReference type="PROSITE" id="PS50924"/>
    </source>
</evidence>
<dbReference type="InterPro" id="IPR000014">
    <property type="entry name" value="PAS"/>
</dbReference>
<dbReference type="NCBIfam" id="TIGR00254">
    <property type="entry name" value="GGDEF"/>
    <property type="match status" value="1"/>
</dbReference>
<evidence type="ECO:0000313" key="7">
    <source>
        <dbReference type="EMBL" id="MFD1019585.1"/>
    </source>
</evidence>
<dbReference type="InterPro" id="IPR035919">
    <property type="entry name" value="EAL_sf"/>
</dbReference>
<dbReference type="InterPro" id="IPR013767">
    <property type="entry name" value="PAS_fold"/>
</dbReference>
<gene>
    <name evidence="7" type="ORF">ACFQ2J_10415</name>
</gene>
<sequence length="819" mass="91996">MNEIIGQYNYGFVVLSIIVAVIASYTCLKIVERLARAKDFRWLMWLFAGGITLGGGIWSMHFVAMLAYDMGMVVTYNADLLTLSILSAALASFLAFYLISKGLNLEIFRVTGAFLIATGIVSMHYVGMEAMEMGAEIVYDRWLVGASVVIALVASYVALRIFSAFSDQSGRRISISLKARWFAAGVMGAAIAGMHYTGMASASFYPSGQGAMNMDAYVEPMTLAYAIVLISLVVTGIIVMLVHYDSTIEAQTDELEWIDTMYRTIIETANDAIVTSDHKGRILSWNKAAERIFGYTADEVKGKSLEIIMPPEYREAHMNGMARFNETRQARVIGRTVELDGLRKSGEVFPLELSLSAIEDGEDLYFTGLMRDISDRVKDQGRIEELVYKDELTKLPNRKMLHDHLVAALAHASELQKRVAVLFTDLDRFKQVNDVYGHRIGDEVLKLVTERIAGCIGEKDMVARQSSDEFILVMTQTSFYEAGHMAERIIEALREPMVFDETELFMTPSIGISLYPEDGAVADDLIQHADTAMSQAKFNGGNQYQFFTNDLNDTIAKKMMLETGLRRAVEHEELEVFYQPKVEIERNEVTSFEALIRWNYPELGLVSPADFIPLAEETGLIIPIGEWMMEASCRQFQEWLDAGAELDRISVNISAVQFRQRDFPEVVERVLAKTGLAPRHLEIELTESLVQNTALAIPVMHRLKQMGVKLSLDDFGTGYSSLSYLKEFPLDTLKIDRSFIQTIHQSSKDQAVVDMIIHMALKLDLNVIAEGVETEEQLEYLASTPCQHYQGYLCSPPVPRQQIAERFLGKQWKLSVEEN</sequence>
<keyword evidence="1" id="KW-0472">Membrane</keyword>
<dbReference type="Gene3D" id="3.20.20.450">
    <property type="entry name" value="EAL domain"/>
    <property type="match status" value="1"/>
</dbReference>
<dbReference type="Proteomes" id="UP001596990">
    <property type="component" value="Unassembled WGS sequence"/>
</dbReference>
<dbReference type="PROSITE" id="PS50883">
    <property type="entry name" value="EAL"/>
    <property type="match status" value="1"/>
</dbReference>
<dbReference type="SUPFAM" id="SSF55785">
    <property type="entry name" value="PYP-like sensor domain (PAS domain)"/>
    <property type="match status" value="1"/>
</dbReference>
<evidence type="ECO:0000259" key="2">
    <source>
        <dbReference type="PROSITE" id="PS50112"/>
    </source>
</evidence>
<evidence type="ECO:0000259" key="3">
    <source>
        <dbReference type="PROSITE" id="PS50113"/>
    </source>
</evidence>
<feature type="domain" description="PAC" evidence="3">
    <location>
        <begin position="335"/>
        <end position="385"/>
    </location>
</feature>
<dbReference type="SMART" id="SM00086">
    <property type="entry name" value="PAC"/>
    <property type="match status" value="1"/>
</dbReference>